<accession>A0A8S0TIG4</accession>
<evidence type="ECO:0000256" key="2">
    <source>
        <dbReference type="ARBA" id="ARBA00023125"/>
    </source>
</evidence>
<dbReference type="AlphaFoldDB" id="A0A8S0TIG4"/>
<dbReference type="GO" id="GO:0006355">
    <property type="term" value="P:regulation of DNA-templated transcription"/>
    <property type="evidence" value="ECO:0007669"/>
    <property type="project" value="InterPro"/>
</dbReference>
<evidence type="ECO:0000259" key="6">
    <source>
        <dbReference type="PROSITE" id="PS51005"/>
    </source>
</evidence>
<keyword evidence="8" id="KW-1185">Reference proteome</keyword>
<keyword evidence="2" id="KW-0238">DNA-binding</keyword>
<dbReference type="PROSITE" id="PS51005">
    <property type="entry name" value="NAC"/>
    <property type="match status" value="1"/>
</dbReference>
<gene>
    <name evidence="7" type="ORF">OLEA9_A104378</name>
</gene>
<organism evidence="7 8">
    <name type="scientific">Olea europaea subsp. europaea</name>
    <dbReference type="NCBI Taxonomy" id="158383"/>
    <lineage>
        <taxon>Eukaryota</taxon>
        <taxon>Viridiplantae</taxon>
        <taxon>Streptophyta</taxon>
        <taxon>Embryophyta</taxon>
        <taxon>Tracheophyta</taxon>
        <taxon>Spermatophyta</taxon>
        <taxon>Magnoliopsida</taxon>
        <taxon>eudicotyledons</taxon>
        <taxon>Gunneridae</taxon>
        <taxon>Pentapetalae</taxon>
        <taxon>asterids</taxon>
        <taxon>lamiids</taxon>
        <taxon>Lamiales</taxon>
        <taxon>Oleaceae</taxon>
        <taxon>Oleeae</taxon>
        <taxon>Olea</taxon>
    </lineage>
</organism>
<evidence type="ECO:0000256" key="4">
    <source>
        <dbReference type="ARBA" id="ARBA00023242"/>
    </source>
</evidence>
<evidence type="ECO:0000256" key="3">
    <source>
        <dbReference type="ARBA" id="ARBA00023163"/>
    </source>
</evidence>
<keyword evidence="4" id="KW-0539">Nucleus</keyword>
<dbReference type="Proteomes" id="UP000594638">
    <property type="component" value="Unassembled WGS sequence"/>
</dbReference>
<feature type="compositionally biased region" description="Low complexity" evidence="5">
    <location>
        <begin position="196"/>
        <end position="222"/>
    </location>
</feature>
<dbReference type="GO" id="GO:0003677">
    <property type="term" value="F:DNA binding"/>
    <property type="evidence" value="ECO:0007669"/>
    <property type="project" value="UniProtKB-KW"/>
</dbReference>
<evidence type="ECO:0000313" key="8">
    <source>
        <dbReference type="Proteomes" id="UP000594638"/>
    </source>
</evidence>
<dbReference type="Pfam" id="PF02365">
    <property type="entry name" value="NAM"/>
    <property type="match status" value="1"/>
</dbReference>
<feature type="domain" description="NAC" evidence="6">
    <location>
        <begin position="18"/>
        <end position="168"/>
    </location>
</feature>
<dbReference type="Gramene" id="OE9A104378T1">
    <property type="protein sequence ID" value="OE9A104378C1"/>
    <property type="gene ID" value="OE9A104378"/>
</dbReference>
<proteinExistence type="predicted"/>
<protein>
    <submittedName>
        <fullName evidence="7">NAC domain-containing 83-like</fullName>
    </submittedName>
</protein>
<dbReference type="EMBL" id="CACTIH010005933">
    <property type="protein sequence ID" value="CAA3003188.1"/>
    <property type="molecule type" value="Genomic_DNA"/>
</dbReference>
<reference evidence="7 8" key="1">
    <citation type="submission" date="2019-12" db="EMBL/GenBank/DDBJ databases">
        <authorList>
            <person name="Alioto T."/>
            <person name="Alioto T."/>
            <person name="Gomez Garrido J."/>
        </authorList>
    </citation>
    <scope>NUCLEOTIDE SEQUENCE [LARGE SCALE GENOMIC DNA]</scope>
</reference>
<name>A0A8S0TIG4_OLEEU</name>
<dbReference type="SUPFAM" id="SSF101941">
    <property type="entry name" value="NAC domain"/>
    <property type="match status" value="1"/>
</dbReference>
<evidence type="ECO:0000313" key="7">
    <source>
        <dbReference type="EMBL" id="CAA3003188.1"/>
    </source>
</evidence>
<sequence>MSARDKLNFFKDGVSTKLPPGFRFEPTDEEIVFQYLARKIFSYPLPASVIPEISICKFDPWELPGDSDQDKYLFSVKENGNPMSRATSCGYWEAIGIDKQIMCSNWMPIVGIKKTFVFYKGKNSQTNSRTDWLMHEYHIARVGNTQGANSQDSFTQIGNWVLCHIFLYKRSNHADGIGSSLQDFTKVETSSEDSDSSSSSSSSSYYDSSVLTDVSSNSSSDD</sequence>
<keyword evidence="1" id="KW-0805">Transcription regulation</keyword>
<evidence type="ECO:0000256" key="5">
    <source>
        <dbReference type="SAM" id="MobiDB-lite"/>
    </source>
</evidence>
<dbReference type="InterPro" id="IPR036093">
    <property type="entry name" value="NAC_dom_sf"/>
</dbReference>
<dbReference type="PANTHER" id="PTHR31719:SF130">
    <property type="entry name" value="NAC DOMAIN-CONTAINING PROTEIN 18"/>
    <property type="match status" value="1"/>
</dbReference>
<evidence type="ECO:0000256" key="1">
    <source>
        <dbReference type="ARBA" id="ARBA00023015"/>
    </source>
</evidence>
<dbReference type="PANTHER" id="PTHR31719">
    <property type="entry name" value="NAC TRANSCRIPTION FACTOR 56"/>
    <property type="match status" value="1"/>
</dbReference>
<feature type="region of interest" description="Disordered" evidence="5">
    <location>
        <begin position="188"/>
        <end position="222"/>
    </location>
</feature>
<dbReference type="OrthoDB" id="1871428at2759"/>
<comment type="caution">
    <text evidence="7">The sequence shown here is derived from an EMBL/GenBank/DDBJ whole genome shotgun (WGS) entry which is preliminary data.</text>
</comment>
<keyword evidence="3" id="KW-0804">Transcription</keyword>
<dbReference type="Gene3D" id="2.170.150.80">
    <property type="entry name" value="NAC domain"/>
    <property type="match status" value="1"/>
</dbReference>
<dbReference type="InterPro" id="IPR003441">
    <property type="entry name" value="NAC-dom"/>
</dbReference>